<feature type="transmembrane region" description="Helical" evidence="9">
    <location>
        <begin position="105"/>
        <end position="124"/>
    </location>
</feature>
<dbReference type="EMBL" id="JACIIU010000033">
    <property type="protein sequence ID" value="MBB6262473.1"/>
    <property type="molecule type" value="Genomic_DNA"/>
</dbReference>
<keyword evidence="6 9" id="KW-1133">Transmembrane helix</keyword>
<evidence type="ECO:0000256" key="4">
    <source>
        <dbReference type="ARBA" id="ARBA00022475"/>
    </source>
</evidence>
<evidence type="ECO:0000256" key="9">
    <source>
        <dbReference type="SAM" id="Phobius"/>
    </source>
</evidence>
<comment type="subcellular location">
    <subcellularLocation>
        <location evidence="1">Cell membrane</location>
        <topology evidence="1">Multi-pass membrane protein</topology>
    </subcellularLocation>
</comment>
<keyword evidence="7" id="KW-0625">Polysaccharide transport</keyword>
<feature type="transmembrane region" description="Helical" evidence="9">
    <location>
        <begin position="184"/>
        <end position="208"/>
    </location>
</feature>
<keyword evidence="4" id="KW-1003">Cell membrane</keyword>
<feature type="domain" description="ABC-2 type transporter transmembrane" evidence="10">
    <location>
        <begin position="61"/>
        <end position="263"/>
    </location>
</feature>
<dbReference type="AlphaFoldDB" id="A0A841LWB3"/>
<evidence type="ECO:0000313" key="12">
    <source>
        <dbReference type="Proteomes" id="UP000555393"/>
    </source>
</evidence>
<evidence type="ECO:0000313" key="11">
    <source>
        <dbReference type="EMBL" id="MBB6262473.1"/>
    </source>
</evidence>
<keyword evidence="7" id="KW-0762">Sugar transport</keyword>
<evidence type="ECO:0000256" key="3">
    <source>
        <dbReference type="ARBA" id="ARBA00022448"/>
    </source>
</evidence>
<feature type="transmembrane region" description="Helical" evidence="9">
    <location>
        <begin position="269"/>
        <end position="291"/>
    </location>
</feature>
<dbReference type="GO" id="GO:0005886">
    <property type="term" value="C:plasma membrane"/>
    <property type="evidence" value="ECO:0007669"/>
    <property type="project" value="UniProtKB-SubCell"/>
</dbReference>
<dbReference type="GO" id="GO:0015774">
    <property type="term" value="P:polysaccharide transport"/>
    <property type="evidence" value="ECO:0007669"/>
    <property type="project" value="UniProtKB-KW"/>
</dbReference>
<dbReference type="RefSeq" id="WP_246431366.1">
    <property type="nucleotide sequence ID" value="NZ_JACIIU010000033.1"/>
</dbReference>
<dbReference type="Proteomes" id="UP000555393">
    <property type="component" value="Unassembled WGS sequence"/>
</dbReference>
<protein>
    <submittedName>
        <fullName evidence="11">Lipopolysaccharide transport system permease protein</fullName>
    </submittedName>
</protein>
<evidence type="ECO:0000256" key="1">
    <source>
        <dbReference type="ARBA" id="ARBA00004651"/>
    </source>
</evidence>
<evidence type="ECO:0000259" key="10">
    <source>
        <dbReference type="Pfam" id="PF01061"/>
    </source>
</evidence>
<evidence type="ECO:0000256" key="7">
    <source>
        <dbReference type="ARBA" id="ARBA00023047"/>
    </source>
</evidence>
<keyword evidence="3" id="KW-0813">Transport</keyword>
<evidence type="ECO:0000256" key="6">
    <source>
        <dbReference type="ARBA" id="ARBA00022989"/>
    </source>
</evidence>
<feature type="transmembrane region" description="Helical" evidence="9">
    <location>
        <begin position="220"/>
        <end position="238"/>
    </location>
</feature>
<feature type="transmembrane region" description="Helical" evidence="9">
    <location>
        <begin position="157"/>
        <end position="178"/>
    </location>
</feature>
<proteinExistence type="inferred from homology"/>
<reference evidence="11 12" key="1">
    <citation type="submission" date="2020-08" db="EMBL/GenBank/DDBJ databases">
        <title>Genomic Encyclopedia of Type Strains, Phase IV (KMG-IV): sequencing the most valuable type-strain genomes for metagenomic binning, comparative biology and taxonomic classification.</title>
        <authorList>
            <person name="Goeker M."/>
        </authorList>
    </citation>
    <scope>NUCLEOTIDE SEQUENCE [LARGE SCALE GENOMIC DNA]</scope>
    <source>
        <strain evidence="11 12">DSM 22336</strain>
    </source>
</reference>
<comment type="similarity">
    <text evidence="2">Belongs to the ABC-2 integral membrane protein family.</text>
</comment>
<accession>A0A841LWB3</accession>
<dbReference type="Pfam" id="PF01061">
    <property type="entry name" value="ABC2_membrane"/>
    <property type="match status" value="1"/>
</dbReference>
<sequence>MKNKGVRLDKNKVKMGAVMSLKLSDKSADFITSLIVPKSGFDVALRDIKEAIMEYRLALIFGWQDVAQRYRRSRVGAFWLTLNMAVFIGALGLIFGTIFQIDKKIFLPYLCAGVITWGFISTSLSEGCTSFSGSDGIILQVRLPLFTHIMRALWRNIIIFAHNIIIFPVLIFVVGGSINFNVLWMIPGFLILSLNLAWIMLILAVICARFRDMTQVMTNILQVLFYATPIMWMVKVLPDHVSRTFINWNPFYHFIELVRAPLFGVSPTMLNWSVSIFLALIGWIIATIFFGRYRWRVAYWL</sequence>
<name>A0A841LWB3_9HYPH</name>
<organism evidence="11 12">
    <name type="scientific">Paenochrobactrum gallinarii</name>
    <dbReference type="NCBI Taxonomy" id="643673"/>
    <lineage>
        <taxon>Bacteria</taxon>
        <taxon>Pseudomonadati</taxon>
        <taxon>Pseudomonadota</taxon>
        <taxon>Alphaproteobacteria</taxon>
        <taxon>Hyphomicrobiales</taxon>
        <taxon>Brucellaceae</taxon>
        <taxon>Paenochrobactrum</taxon>
    </lineage>
</organism>
<dbReference type="PANTHER" id="PTHR30413">
    <property type="entry name" value="INNER MEMBRANE TRANSPORT PERMEASE"/>
    <property type="match status" value="1"/>
</dbReference>
<dbReference type="PANTHER" id="PTHR30413:SF10">
    <property type="entry name" value="CAPSULE POLYSACCHARIDE EXPORT INNER-MEMBRANE PROTEIN CTRC"/>
    <property type="match status" value="1"/>
</dbReference>
<evidence type="ECO:0000256" key="2">
    <source>
        <dbReference type="ARBA" id="ARBA00007783"/>
    </source>
</evidence>
<keyword evidence="12" id="KW-1185">Reference proteome</keyword>
<feature type="transmembrane region" description="Helical" evidence="9">
    <location>
        <begin position="77"/>
        <end position="99"/>
    </location>
</feature>
<keyword evidence="8 9" id="KW-0472">Membrane</keyword>
<gene>
    <name evidence="11" type="ORF">FHS77_003048</name>
</gene>
<evidence type="ECO:0000256" key="8">
    <source>
        <dbReference type="ARBA" id="ARBA00023136"/>
    </source>
</evidence>
<dbReference type="GO" id="GO:0140359">
    <property type="term" value="F:ABC-type transporter activity"/>
    <property type="evidence" value="ECO:0007669"/>
    <property type="project" value="InterPro"/>
</dbReference>
<keyword evidence="5 9" id="KW-0812">Transmembrane</keyword>
<comment type="caution">
    <text evidence="11">The sequence shown here is derived from an EMBL/GenBank/DDBJ whole genome shotgun (WGS) entry which is preliminary data.</text>
</comment>
<dbReference type="InterPro" id="IPR013525">
    <property type="entry name" value="ABC2_TM"/>
</dbReference>
<dbReference type="GO" id="GO:0015920">
    <property type="term" value="P:lipopolysaccharide transport"/>
    <property type="evidence" value="ECO:0007669"/>
    <property type="project" value="TreeGrafter"/>
</dbReference>
<evidence type="ECO:0000256" key="5">
    <source>
        <dbReference type="ARBA" id="ARBA00022692"/>
    </source>
</evidence>